<gene>
    <name evidence="3" type="ORF">CGW93_03995</name>
</gene>
<protein>
    <submittedName>
        <fullName evidence="3">Uncharacterized protein</fullName>
    </submittedName>
</protein>
<dbReference type="Pfam" id="PF22746">
    <property type="entry name" value="SHOCT-like_DUF2089-C"/>
    <property type="match status" value="1"/>
</dbReference>
<evidence type="ECO:0000259" key="1">
    <source>
        <dbReference type="Pfam" id="PF13349"/>
    </source>
</evidence>
<dbReference type="InterPro" id="IPR025164">
    <property type="entry name" value="Toastrack_DUF4097"/>
</dbReference>
<evidence type="ECO:0000313" key="4">
    <source>
        <dbReference type="Proteomes" id="UP000216312"/>
    </source>
</evidence>
<dbReference type="Pfam" id="PF13349">
    <property type="entry name" value="DUF4097"/>
    <property type="match status" value="1"/>
</dbReference>
<dbReference type="InterPro" id="IPR053959">
    <property type="entry name" value="YvlB/LiaX_N"/>
</dbReference>
<comment type="caution">
    <text evidence="3">The sequence shown here is derived from an EMBL/GenBank/DDBJ whole genome shotgun (WGS) entry which is preliminary data.</text>
</comment>
<feature type="domain" description="DUF4097" evidence="1">
    <location>
        <begin position="78"/>
        <end position="247"/>
    </location>
</feature>
<dbReference type="AlphaFoldDB" id="A0A257LVH1"/>
<evidence type="ECO:0000259" key="2">
    <source>
        <dbReference type="Pfam" id="PF22746"/>
    </source>
</evidence>
<organism evidence="3 4">
    <name type="scientific">candidate division WOR-3 bacterium 4484_18</name>
    <dbReference type="NCBI Taxonomy" id="2020626"/>
    <lineage>
        <taxon>Bacteria</taxon>
        <taxon>Bacteria division WOR-3</taxon>
    </lineage>
</organism>
<name>A0A257LVH1_UNCW3</name>
<dbReference type="EMBL" id="NMUJ01000055">
    <property type="protein sequence ID" value="OYV02751.1"/>
    <property type="molecule type" value="Genomic_DNA"/>
</dbReference>
<accession>A0A257LVH1</accession>
<dbReference type="Proteomes" id="UP000216312">
    <property type="component" value="Unassembled WGS sequence"/>
</dbReference>
<sequence>MDPRLRILRMLEEGKITVDEAARLLEALSRSEPYRYGSRKFRRDVIDSISQFIESTISLIGDEIRDHLRVYRVGGESEIDTPIKPKVKIKSMAGDVTIKESMQPDRVKVYGYSIYKSVKDDELVIESPEGDIEVELPRVHELYIYAIHGSIEGTLLGEHVEAKTLSGDIELKLNSTADGELETASGDIIVYVPKDANLTIDAETRSGDLTYDVAGECIEKGPGYLKLKLNTGEHTLKLHTASGDIEIREA</sequence>
<evidence type="ECO:0000313" key="3">
    <source>
        <dbReference type="EMBL" id="OYV02751.1"/>
    </source>
</evidence>
<reference evidence="4" key="1">
    <citation type="submission" date="2017-07" db="EMBL/GenBank/DDBJ databases">
        <title>Novel pathways for hydrocarbon cycling and metabolic interdependencies in hydrothermal sediment communities.</title>
        <authorList>
            <person name="Dombrowski N."/>
            <person name="Seitz K."/>
            <person name="Teske A."/>
            <person name="Baker B."/>
        </authorList>
    </citation>
    <scope>NUCLEOTIDE SEQUENCE [LARGE SCALE GENOMIC DNA]</scope>
</reference>
<proteinExistence type="predicted"/>
<feature type="domain" description="YvlB/LiaX N-terminal" evidence="2">
    <location>
        <begin position="4"/>
        <end position="29"/>
    </location>
</feature>